<name>A0ABQ0ZEB8_9HYPH</name>
<feature type="domain" description="HTH hxlR-type" evidence="4">
    <location>
        <begin position="11"/>
        <end position="108"/>
    </location>
</feature>
<evidence type="ECO:0000256" key="1">
    <source>
        <dbReference type="ARBA" id="ARBA00023015"/>
    </source>
</evidence>
<dbReference type="InterPro" id="IPR036388">
    <property type="entry name" value="WH-like_DNA-bd_sf"/>
</dbReference>
<protein>
    <submittedName>
        <fullName evidence="5">Transcriptional regulator</fullName>
    </submittedName>
</protein>
<evidence type="ECO:0000259" key="4">
    <source>
        <dbReference type="PROSITE" id="PS51118"/>
    </source>
</evidence>
<keyword evidence="3" id="KW-0804">Transcription</keyword>
<dbReference type="EMBL" id="BLAJ01000026">
    <property type="protein sequence ID" value="GES53721.1"/>
    <property type="molecule type" value="Genomic_DNA"/>
</dbReference>
<keyword evidence="1" id="KW-0805">Transcription regulation</keyword>
<dbReference type="SUPFAM" id="SSF46785">
    <property type="entry name" value="Winged helix' DNA-binding domain"/>
    <property type="match status" value="1"/>
</dbReference>
<dbReference type="Pfam" id="PF01638">
    <property type="entry name" value="HxlR"/>
    <property type="match status" value="1"/>
</dbReference>
<sequence>MQKKSFKSMQCPVAQSLDRIGEWWSILILRDAMRGVARFDDFQKNLGIGTATLTRRLDSLVEAGLLEKQMYQERPRRFEYVLTACGEDFRPVLWSLIAWGNRHFAPEGPSLVIVDTQTGAWADPILVDRETREPIAKPKYEVAAGPNAREPLTSRYRLKSEGPGSTLIRIPPVIN</sequence>
<evidence type="ECO:0000256" key="3">
    <source>
        <dbReference type="ARBA" id="ARBA00023163"/>
    </source>
</evidence>
<dbReference type="PANTHER" id="PTHR33204">
    <property type="entry name" value="TRANSCRIPTIONAL REGULATOR, MARR FAMILY"/>
    <property type="match status" value="1"/>
</dbReference>
<dbReference type="InterPro" id="IPR011991">
    <property type="entry name" value="ArsR-like_HTH"/>
</dbReference>
<dbReference type="PANTHER" id="PTHR33204:SF17">
    <property type="entry name" value="TRANSCRIPTIONAL REGULATORY PROTEIN"/>
    <property type="match status" value="1"/>
</dbReference>
<proteinExistence type="predicted"/>
<evidence type="ECO:0000313" key="6">
    <source>
        <dbReference type="Proteomes" id="UP000390335"/>
    </source>
</evidence>
<organism evidence="5 6">
    <name type="scientific">Rhizobium dioscoreae</name>
    <dbReference type="NCBI Taxonomy" id="2653122"/>
    <lineage>
        <taxon>Bacteria</taxon>
        <taxon>Pseudomonadati</taxon>
        <taxon>Pseudomonadota</taxon>
        <taxon>Alphaproteobacteria</taxon>
        <taxon>Hyphomicrobiales</taxon>
        <taxon>Rhizobiaceae</taxon>
        <taxon>Rhizobium/Agrobacterium group</taxon>
        <taxon>Rhizobium</taxon>
    </lineage>
</organism>
<dbReference type="Gene3D" id="1.10.10.10">
    <property type="entry name" value="Winged helix-like DNA-binding domain superfamily/Winged helix DNA-binding domain"/>
    <property type="match status" value="1"/>
</dbReference>
<accession>A0ABQ0ZEB8</accession>
<dbReference type="Proteomes" id="UP000390335">
    <property type="component" value="Unassembled WGS sequence"/>
</dbReference>
<comment type="caution">
    <text evidence="5">The sequence shown here is derived from an EMBL/GenBank/DDBJ whole genome shotgun (WGS) entry which is preliminary data.</text>
</comment>
<dbReference type="PROSITE" id="PS51118">
    <property type="entry name" value="HTH_HXLR"/>
    <property type="match status" value="1"/>
</dbReference>
<dbReference type="CDD" id="cd00090">
    <property type="entry name" value="HTH_ARSR"/>
    <property type="match status" value="1"/>
</dbReference>
<reference evidence="5 6" key="1">
    <citation type="journal article" date="2020" name="Genome Biol. Evol.">
        <title>Rhizobium dioscoreae sp. nov., a plant growth-promoting bacterium isolated from yam (Dioscorea species).</title>
        <authorList>
            <person name="Ouyabe M."/>
            <person name="Tanaka N."/>
            <person name="Shiwa Y."/>
            <person name="Fujita N."/>
            <person name="Kikuno H."/>
            <person name="Babil P."/>
            <person name="Shiwachi H."/>
        </authorList>
    </citation>
    <scope>NUCLEOTIDE SEQUENCE [LARGE SCALE GENOMIC DNA]</scope>
    <source>
        <strain evidence="5 6">S-93</strain>
    </source>
</reference>
<evidence type="ECO:0000313" key="5">
    <source>
        <dbReference type="EMBL" id="GES53721.1"/>
    </source>
</evidence>
<keyword evidence="6" id="KW-1185">Reference proteome</keyword>
<evidence type="ECO:0000256" key="2">
    <source>
        <dbReference type="ARBA" id="ARBA00023125"/>
    </source>
</evidence>
<dbReference type="InterPro" id="IPR036390">
    <property type="entry name" value="WH_DNA-bd_sf"/>
</dbReference>
<gene>
    <name evidence="5" type="ORF">RsS93_63350</name>
</gene>
<keyword evidence="2" id="KW-0238">DNA-binding</keyword>
<dbReference type="InterPro" id="IPR002577">
    <property type="entry name" value="HTH_HxlR"/>
</dbReference>